<dbReference type="Proteomes" id="UP001180536">
    <property type="component" value="Unassembled WGS sequence"/>
</dbReference>
<accession>A0ABU1Z5G0</accession>
<keyword evidence="1" id="KW-0732">Signal</keyword>
<feature type="signal peptide" evidence="1">
    <location>
        <begin position="1"/>
        <end position="24"/>
    </location>
</feature>
<dbReference type="RefSeq" id="WP_310341438.1">
    <property type="nucleotide sequence ID" value="NZ_JAVDXQ010000001.1"/>
</dbReference>
<comment type="caution">
    <text evidence="2">The sequence shown here is derived from an EMBL/GenBank/DDBJ whole genome shotgun (WGS) entry which is preliminary data.</text>
</comment>
<organism evidence="2 3">
    <name type="scientific">Pelomonas aquatica</name>
    <dbReference type="NCBI Taxonomy" id="431058"/>
    <lineage>
        <taxon>Bacteria</taxon>
        <taxon>Pseudomonadati</taxon>
        <taxon>Pseudomonadota</taxon>
        <taxon>Betaproteobacteria</taxon>
        <taxon>Burkholderiales</taxon>
        <taxon>Sphaerotilaceae</taxon>
        <taxon>Roseateles</taxon>
    </lineage>
</organism>
<protein>
    <submittedName>
        <fullName evidence="2">Uncharacterized protein</fullName>
    </submittedName>
</protein>
<keyword evidence="3" id="KW-1185">Reference proteome</keyword>
<evidence type="ECO:0000313" key="3">
    <source>
        <dbReference type="Proteomes" id="UP001180536"/>
    </source>
</evidence>
<name>A0ABU1Z5G0_9BURK</name>
<evidence type="ECO:0000313" key="2">
    <source>
        <dbReference type="EMBL" id="MDR7295261.1"/>
    </source>
</evidence>
<reference evidence="2 3" key="1">
    <citation type="submission" date="2023-07" db="EMBL/GenBank/DDBJ databases">
        <title>Sorghum-associated microbial communities from plants grown in Nebraska, USA.</title>
        <authorList>
            <person name="Schachtman D."/>
        </authorList>
    </citation>
    <scope>NUCLEOTIDE SEQUENCE [LARGE SCALE GENOMIC DNA]</scope>
    <source>
        <strain evidence="2 3">BE310</strain>
    </source>
</reference>
<feature type="chain" id="PRO_5045252890" evidence="1">
    <location>
        <begin position="25"/>
        <end position="363"/>
    </location>
</feature>
<proteinExistence type="predicted"/>
<gene>
    <name evidence="2" type="ORF">J2X16_000582</name>
</gene>
<sequence>MRRAAILATLGGLAVAVLRPTAPADAPLAGRPEQPAIAAALPRAEALAAPYPPAVPVAAAVAPAGVTVELCGTGRMPLRGAGSVSGGDAFDDLPDPVGRLALQELQERLLRVLAAGDARQRVAAWLLRQPAVADPAAQAAWAAALLAEARAGGDAQALRWAVAACGHTDDAARCRRELALARVQAEPDNGLHWLEWAHEASSASEQGEAWQGVLRAHRWHEHPGGLTAVTQQALVAMQPVAPAYLRARLARETLGRDTAEAPAGQVWLEQQCGPGHADCAPLAERMAGTADSAALLTQAAVLGRQAGWAEARVQALTAATQAFHAQLPSWPEAERAVLACSGAEPPLAHVQAVARRGEVPRVR</sequence>
<evidence type="ECO:0000256" key="1">
    <source>
        <dbReference type="SAM" id="SignalP"/>
    </source>
</evidence>
<dbReference type="EMBL" id="JAVDXQ010000001">
    <property type="protein sequence ID" value="MDR7295261.1"/>
    <property type="molecule type" value="Genomic_DNA"/>
</dbReference>